<comment type="caution">
    <text evidence="1">The sequence shown here is derived from an EMBL/GenBank/DDBJ whole genome shotgun (WGS) entry which is preliminary data.</text>
</comment>
<organism evidence="1 2">
    <name type="scientific">Truncatella angustata</name>
    <dbReference type="NCBI Taxonomy" id="152316"/>
    <lineage>
        <taxon>Eukaryota</taxon>
        <taxon>Fungi</taxon>
        <taxon>Dikarya</taxon>
        <taxon>Ascomycota</taxon>
        <taxon>Pezizomycotina</taxon>
        <taxon>Sordariomycetes</taxon>
        <taxon>Xylariomycetidae</taxon>
        <taxon>Amphisphaeriales</taxon>
        <taxon>Sporocadaceae</taxon>
        <taxon>Truncatella</taxon>
    </lineage>
</organism>
<evidence type="ECO:0000313" key="1">
    <source>
        <dbReference type="EMBL" id="KAH6651489.1"/>
    </source>
</evidence>
<gene>
    <name evidence="1" type="ORF">BKA67DRAFT_537361</name>
</gene>
<reference evidence="1" key="1">
    <citation type="journal article" date="2021" name="Nat. Commun.">
        <title>Genetic determinants of endophytism in the Arabidopsis root mycobiome.</title>
        <authorList>
            <person name="Mesny F."/>
            <person name="Miyauchi S."/>
            <person name="Thiergart T."/>
            <person name="Pickel B."/>
            <person name="Atanasova L."/>
            <person name="Karlsson M."/>
            <person name="Huettel B."/>
            <person name="Barry K.W."/>
            <person name="Haridas S."/>
            <person name="Chen C."/>
            <person name="Bauer D."/>
            <person name="Andreopoulos W."/>
            <person name="Pangilinan J."/>
            <person name="LaButti K."/>
            <person name="Riley R."/>
            <person name="Lipzen A."/>
            <person name="Clum A."/>
            <person name="Drula E."/>
            <person name="Henrissat B."/>
            <person name="Kohler A."/>
            <person name="Grigoriev I.V."/>
            <person name="Martin F.M."/>
            <person name="Hacquard S."/>
        </authorList>
    </citation>
    <scope>NUCLEOTIDE SEQUENCE</scope>
    <source>
        <strain evidence="1">MPI-SDFR-AT-0073</strain>
    </source>
</reference>
<dbReference type="GeneID" id="70129198"/>
<protein>
    <submittedName>
        <fullName evidence="1">Uncharacterized protein</fullName>
    </submittedName>
</protein>
<dbReference type="OrthoDB" id="5313079at2759"/>
<keyword evidence="2" id="KW-1185">Reference proteome</keyword>
<evidence type="ECO:0000313" key="2">
    <source>
        <dbReference type="Proteomes" id="UP000758603"/>
    </source>
</evidence>
<proteinExistence type="predicted"/>
<name>A0A9P8UFX9_9PEZI</name>
<dbReference type="EMBL" id="JAGPXC010000006">
    <property type="protein sequence ID" value="KAH6651489.1"/>
    <property type="molecule type" value="Genomic_DNA"/>
</dbReference>
<dbReference type="AlphaFoldDB" id="A0A9P8UFX9"/>
<sequence length="127" mass="14393">MRIGKTHPRPTLTASSFAQWTSTSQIEKGYVTDSEPDQSADCLLSMKAPDRVLYDNPMPLQEFSALRDFSGENVAYLTRVANWRASWPTDPKEDEVWDQFTQALGIYTDLISPRDAEFSINLSSQEL</sequence>
<dbReference type="Proteomes" id="UP000758603">
    <property type="component" value="Unassembled WGS sequence"/>
</dbReference>
<dbReference type="RefSeq" id="XP_045955767.1">
    <property type="nucleotide sequence ID" value="XM_046100306.1"/>
</dbReference>
<accession>A0A9P8UFX9</accession>